<dbReference type="EMBL" id="DAAHYZ010000016">
    <property type="protein sequence ID" value="HAB7723376.1"/>
    <property type="molecule type" value="Genomic_DNA"/>
</dbReference>
<reference evidence="1" key="1">
    <citation type="journal article" date="2018" name="Genome Biol.">
        <title>SKESA: strategic k-mer extension for scrupulous assemblies.</title>
        <authorList>
            <person name="Souvorov A."/>
            <person name="Agarwala R."/>
            <person name="Lipman D.J."/>
        </authorList>
    </citation>
    <scope>NUCLEOTIDE SEQUENCE [LARGE SCALE GENOMIC DNA]</scope>
    <source>
        <strain evidence="1">CFIAFB20140010</strain>
    </source>
</reference>
<dbReference type="Proteomes" id="UP000840569">
    <property type="component" value="Unassembled WGS sequence"/>
</dbReference>
<proteinExistence type="predicted"/>
<comment type="caution">
    <text evidence="1">The sequence shown here is derived from an EMBL/GenBank/DDBJ whole genome shotgun (WGS) entry which is preliminary data.</text>
</comment>
<organism evidence="1">
    <name type="scientific">Listeria monocytogenes</name>
    <dbReference type="NCBI Taxonomy" id="1639"/>
    <lineage>
        <taxon>Bacteria</taxon>
        <taxon>Bacillati</taxon>
        <taxon>Bacillota</taxon>
        <taxon>Bacilli</taxon>
        <taxon>Bacillales</taxon>
        <taxon>Listeriaceae</taxon>
        <taxon>Listeria</taxon>
    </lineage>
</organism>
<accession>A0A6Y7UMY0</accession>
<evidence type="ECO:0000313" key="1">
    <source>
        <dbReference type="EMBL" id="HAB7723376.1"/>
    </source>
</evidence>
<name>A0A6Y7UMY0_LISMN</name>
<sequence>MCEYCKNDSMMNNEPLLSFDEEYKETGVVRLDSNGNLGVFGYYGLTARNINYCPVCGRSLEDEEK</sequence>
<dbReference type="AlphaFoldDB" id="A0A6Y7UMY0"/>
<reference evidence="1" key="2">
    <citation type="submission" date="2020-01" db="EMBL/GenBank/DDBJ databases">
        <authorList>
            <consortium name="NCBI Pathogen Detection Project"/>
        </authorList>
    </citation>
    <scope>NUCLEOTIDE SEQUENCE</scope>
    <source>
        <strain evidence="1">CFIAFB20140010</strain>
    </source>
</reference>
<protein>
    <submittedName>
        <fullName evidence="1">Uncharacterized protein</fullName>
    </submittedName>
</protein>
<dbReference type="RefSeq" id="WP_023552343.1">
    <property type="nucleotide sequence ID" value="NC_021823.1"/>
</dbReference>
<gene>
    <name evidence="1" type="ORF">GYP27_15500</name>
</gene>